<evidence type="ECO:0000256" key="1">
    <source>
        <dbReference type="SAM" id="MobiDB-lite"/>
    </source>
</evidence>
<keyword evidence="3" id="KW-1185">Reference proteome</keyword>
<dbReference type="RefSeq" id="WP_160746586.1">
    <property type="nucleotide sequence ID" value="NZ_WTYK01000004.1"/>
</dbReference>
<evidence type="ECO:0000313" key="3">
    <source>
        <dbReference type="Proteomes" id="UP000469159"/>
    </source>
</evidence>
<dbReference type="AlphaFoldDB" id="A0A6I4UVD8"/>
<reference evidence="2 3" key="1">
    <citation type="submission" date="2019-12" db="EMBL/GenBank/DDBJ databases">
        <title>Genomic-based taxomic classification of the family Erythrobacteraceae.</title>
        <authorList>
            <person name="Xu L."/>
        </authorList>
    </citation>
    <scope>NUCLEOTIDE SEQUENCE [LARGE SCALE GENOMIC DNA]</scope>
    <source>
        <strain evidence="2 3">MCCC 1K02066</strain>
    </source>
</reference>
<accession>A0A6I4UVD8</accession>
<feature type="compositionally biased region" description="Basic and acidic residues" evidence="1">
    <location>
        <begin position="8"/>
        <end position="18"/>
    </location>
</feature>
<proteinExistence type="predicted"/>
<dbReference type="Proteomes" id="UP000469159">
    <property type="component" value="Unassembled WGS sequence"/>
</dbReference>
<feature type="region of interest" description="Disordered" evidence="1">
    <location>
        <begin position="1"/>
        <end position="74"/>
    </location>
</feature>
<protein>
    <submittedName>
        <fullName evidence="2">Uncharacterized protein</fullName>
    </submittedName>
</protein>
<organism evidence="2 3">
    <name type="scientific">Croceibacterium soli</name>
    <dbReference type="NCBI Taxonomy" id="1739690"/>
    <lineage>
        <taxon>Bacteria</taxon>
        <taxon>Pseudomonadati</taxon>
        <taxon>Pseudomonadota</taxon>
        <taxon>Alphaproteobacteria</taxon>
        <taxon>Sphingomonadales</taxon>
        <taxon>Erythrobacteraceae</taxon>
        <taxon>Croceibacterium</taxon>
    </lineage>
</organism>
<name>A0A6I4UVD8_9SPHN</name>
<dbReference type="EMBL" id="WTYK01000004">
    <property type="protein sequence ID" value="MXP41739.1"/>
    <property type="molecule type" value="Genomic_DNA"/>
</dbReference>
<sequence length="74" mass="8136">MTEQKPTTQRDMDPDGKKGLGKSQEGHFPASESDRSTPTDEQDTHLPASESDDLKSSDAEERIIQRGLTRLPPG</sequence>
<feature type="compositionally biased region" description="Basic and acidic residues" evidence="1">
    <location>
        <begin position="32"/>
        <end position="44"/>
    </location>
</feature>
<gene>
    <name evidence="2" type="ORF">GRI75_08795</name>
</gene>
<evidence type="ECO:0000313" key="2">
    <source>
        <dbReference type="EMBL" id="MXP41739.1"/>
    </source>
</evidence>
<feature type="compositionally biased region" description="Basic and acidic residues" evidence="1">
    <location>
        <begin position="52"/>
        <end position="64"/>
    </location>
</feature>
<comment type="caution">
    <text evidence="2">The sequence shown here is derived from an EMBL/GenBank/DDBJ whole genome shotgun (WGS) entry which is preliminary data.</text>
</comment>